<feature type="compositionally biased region" description="Low complexity" evidence="3">
    <location>
        <begin position="168"/>
        <end position="210"/>
    </location>
</feature>
<feature type="region of interest" description="Disordered" evidence="3">
    <location>
        <begin position="1"/>
        <end position="381"/>
    </location>
</feature>
<feature type="active site" description="Acyl-thioester intermediate" evidence="2">
    <location>
        <position position="578"/>
    </location>
</feature>
<evidence type="ECO:0000313" key="5">
    <source>
        <dbReference type="Proteomes" id="UP000662939"/>
    </source>
</evidence>
<feature type="active site" description="Proton donor/acceptor" evidence="2">
    <location>
        <position position="503"/>
    </location>
</feature>
<dbReference type="SUPFAM" id="SSF63817">
    <property type="entry name" value="Sortase"/>
    <property type="match status" value="1"/>
</dbReference>
<dbReference type="AlphaFoldDB" id="A0A895XNQ7"/>
<keyword evidence="5" id="KW-1185">Reference proteome</keyword>
<evidence type="ECO:0000256" key="1">
    <source>
        <dbReference type="ARBA" id="ARBA00022801"/>
    </source>
</evidence>
<accession>A0A895XNQ7</accession>
<feature type="compositionally biased region" description="Polar residues" evidence="3">
    <location>
        <begin position="261"/>
        <end position="270"/>
    </location>
</feature>
<evidence type="ECO:0000256" key="3">
    <source>
        <dbReference type="SAM" id="MobiDB-lite"/>
    </source>
</evidence>
<gene>
    <name evidence="4" type="ORF">JQS30_00185</name>
</gene>
<reference evidence="4" key="1">
    <citation type="submission" date="2021-02" db="EMBL/GenBank/DDBJ databases">
        <title>Natronoglycomyces albus gen. nov., sp. nov, a haloalkaliphilic actinobacterium from a soda solonchak soil.</title>
        <authorList>
            <person name="Sorokin D.Y."/>
            <person name="Khijniak T.V."/>
            <person name="Zakharycheva A.P."/>
            <person name="Boueva O.V."/>
            <person name="Ariskina E.V."/>
            <person name="Hahnke R.L."/>
            <person name="Bunk B."/>
            <person name="Sproer C."/>
            <person name="Schumann P."/>
            <person name="Evtushenko L.I."/>
            <person name="Kublanov I.V."/>
        </authorList>
    </citation>
    <scope>NUCLEOTIDE SEQUENCE</scope>
    <source>
        <strain evidence="4">DSM 106290</strain>
    </source>
</reference>
<organism evidence="4 5">
    <name type="scientific">Natronoglycomyces albus</name>
    <dbReference type="NCBI Taxonomy" id="2811108"/>
    <lineage>
        <taxon>Bacteria</taxon>
        <taxon>Bacillati</taxon>
        <taxon>Actinomycetota</taxon>
        <taxon>Actinomycetes</taxon>
        <taxon>Glycomycetales</taxon>
        <taxon>Glycomycetaceae</taxon>
        <taxon>Natronoglycomyces</taxon>
    </lineage>
</organism>
<dbReference type="InterPro" id="IPR023365">
    <property type="entry name" value="Sortase_dom-sf"/>
</dbReference>
<dbReference type="Gene3D" id="2.40.260.10">
    <property type="entry name" value="Sortase"/>
    <property type="match status" value="1"/>
</dbReference>
<proteinExistence type="predicted"/>
<dbReference type="RefSeq" id="WP_213171410.1">
    <property type="nucleotide sequence ID" value="NZ_CP070496.1"/>
</dbReference>
<dbReference type="Proteomes" id="UP000662939">
    <property type="component" value="Chromosome"/>
</dbReference>
<name>A0A895XNQ7_9ACTN</name>
<feature type="compositionally biased region" description="Basic and acidic residues" evidence="3">
    <location>
        <begin position="1"/>
        <end position="10"/>
    </location>
</feature>
<evidence type="ECO:0000313" key="4">
    <source>
        <dbReference type="EMBL" id="QSB05402.1"/>
    </source>
</evidence>
<feature type="compositionally biased region" description="Low complexity" evidence="3">
    <location>
        <begin position="313"/>
        <end position="328"/>
    </location>
</feature>
<dbReference type="GO" id="GO:0016787">
    <property type="term" value="F:hydrolase activity"/>
    <property type="evidence" value="ECO:0007669"/>
    <property type="project" value="UniProtKB-KW"/>
</dbReference>
<feature type="compositionally biased region" description="Low complexity" evidence="3">
    <location>
        <begin position="230"/>
        <end position="243"/>
    </location>
</feature>
<feature type="compositionally biased region" description="Pro residues" evidence="3">
    <location>
        <begin position="211"/>
        <end position="221"/>
    </location>
</feature>
<dbReference type="KEGG" id="nav:JQS30_00185"/>
<feature type="compositionally biased region" description="Polar residues" evidence="3">
    <location>
        <begin position="50"/>
        <end position="70"/>
    </location>
</feature>
<protein>
    <submittedName>
        <fullName evidence="4">Sortase</fullName>
    </submittedName>
</protein>
<dbReference type="InterPro" id="IPR005754">
    <property type="entry name" value="Sortase"/>
</dbReference>
<dbReference type="InterPro" id="IPR042003">
    <property type="entry name" value="Sortase_E"/>
</dbReference>
<dbReference type="Pfam" id="PF04203">
    <property type="entry name" value="Sortase"/>
    <property type="match status" value="1"/>
</dbReference>
<dbReference type="CDD" id="cd05830">
    <property type="entry name" value="Sortase_E"/>
    <property type="match status" value="1"/>
</dbReference>
<dbReference type="EMBL" id="CP070496">
    <property type="protein sequence ID" value="QSB05402.1"/>
    <property type="molecule type" value="Genomic_DNA"/>
</dbReference>
<evidence type="ECO:0000256" key="2">
    <source>
        <dbReference type="PIRSR" id="PIRSR605754-1"/>
    </source>
</evidence>
<keyword evidence="1" id="KW-0378">Hydrolase</keyword>
<sequence>MSNYPREGEAYQRPSPRARNVSRTGVDQPFPANEGERSDHNAAAPFSFRTGDSGSLPASGSVYAQAQTPAPSAPRSWDDSPDAGSFTPEAAAGRPSPHRSAPDSARGTTALPSPPADPYGSDPWATSPVAGARTGHNRFDSALAGQADAGPSPRTDSVAGASGASAYTSQAASSPGSTAGSAAPVTPAAPSAFASPPSANPKAAYPVSSPAVPPTSRPPSVGPAIAKAPTNRSTSVSSARASVGPVDEAPPTSQPRPHQFDQFSPSPTRAQQDDRHPRPSLATPDVGGSAPAADTLRLQISPPNPTPSESAFAPGATTPSPAEPSPSTDSEKDRSPASLIPGPDETAILPQIPADPSPAPEGADKESRRKQSVKRHRDHTGPADVVRKVVRGAGEILVTFGVIVMLFAAYEIWGVSAQINSARDEASATLDDLWAEPIPEEEDGAALVPEMGDAFARMWAPDIRSEPWVLVEGTDLADIEWAPGRWRDGAYPGEQGNMTLAGHNVPAIFQRIRDLQPGDKVVVETRDNFFVYEVRFDHVVEDTAMEIVAPVPPRPDGSAGGPGVEPGDEDYWLTLFTCDPLWDNTHRYVVTAQLTDTLERGEEMPEAAIQPNR</sequence>